<feature type="compositionally biased region" description="Low complexity" evidence="8">
    <location>
        <begin position="33"/>
        <end position="45"/>
    </location>
</feature>
<evidence type="ECO:0000256" key="3">
    <source>
        <dbReference type="ARBA" id="ARBA00023054"/>
    </source>
</evidence>
<keyword evidence="11" id="KW-1185">Reference proteome</keyword>
<evidence type="ECO:0000313" key="10">
    <source>
        <dbReference type="EMBL" id="KAG5183801.1"/>
    </source>
</evidence>
<evidence type="ECO:0000256" key="1">
    <source>
        <dbReference type="ARBA" id="ARBA00004230"/>
    </source>
</evidence>
<evidence type="ECO:0000313" key="11">
    <source>
        <dbReference type="Proteomes" id="UP000664859"/>
    </source>
</evidence>
<dbReference type="Proteomes" id="UP000664859">
    <property type="component" value="Unassembled WGS sequence"/>
</dbReference>
<accession>A0A835YY84</accession>
<feature type="region of interest" description="Disordered" evidence="8">
    <location>
        <begin position="1"/>
        <end position="110"/>
    </location>
</feature>
<name>A0A835YY84_9STRA</name>
<evidence type="ECO:0000256" key="2">
    <source>
        <dbReference type="ARBA" id="ARBA00022846"/>
    </source>
</evidence>
<dbReference type="OrthoDB" id="1902038at2759"/>
<evidence type="ECO:0000256" key="8">
    <source>
        <dbReference type="SAM" id="MobiDB-lite"/>
    </source>
</evidence>
<evidence type="ECO:0000256" key="4">
    <source>
        <dbReference type="ARBA" id="ARBA00023069"/>
    </source>
</evidence>
<keyword evidence="4" id="KW-0969">Cilium</keyword>
<dbReference type="PANTHER" id="PTHR15504">
    <property type="entry name" value="NASOPHARYNGEAL EPITHELIUM SPECIFIC PROTEIN 1"/>
    <property type="match status" value="1"/>
</dbReference>
<dbReference type="InterPro" id="IPR043597">
    <property type="entry name" value="TPH_dom"/>
</dbReference>
<evidence type="ECO:0000256" key="5">
    <source>
        <dbReference type="ARBA" id="ARBA00023273"/>
    </source>
</evidence>
<proteinExistence type="inferred from homology"/>
<keyword evidence="3" id="KW-0175">Coiled coil</keyword>
<organism evidence="10 11">
    <name type="scientific">Tribonema minus</name>
    <dbReference type="NCBI Taxonomy" id="303371"/>
    <lineage>
        <taxon>Eukaryota</taxon>
        <taxon>Sar</taxon>
        <taxon>Stramenopiles</taxon>
        <taxon>Ochrophyta</taxon>
        <taxon>PX clade</taxon>
        <taxon>Xanthophyceae</taxon>
        <taxon>Tribonematales</taxon>
        <taxon>Tribonemataceae</taxon>
        <taxon>Tribonema</taxon>
    </lineage>
</organism>
<comment type="caution">
    <text evidence="10">The sequence shown here is derived from an EMBL/GenBank/DDBJ whole genome shotgun (WGS) entry which is preliminary data.</text>
</comment>
<dbReference type="EMBL" id="JAFCMP010000190">
    <property type="protein sequence ID" value="KAG5183801.1"/>
    <property type="molecule type" value="Genomic_DNA"/>
</dbReference>
<protein>
    <recommendedName>
        <fullName evidence="7">Cilia- and flagella-associated protein 45</fullName>
    </recommendedName>
</protein>
<comment type="similarity">
    <text evidence="6">Belongs to the CFAP45 family.</text>
</comment>
<reference evidence="10" key="1">
    <citation type="submission" date="2021-02" db="EMBL/GenBank/DDBJ databases">
        <title>First Annotated Genome of the Yellow-green Alga Tribonema minus.</title>
        <authorList>
            <person name="Mahan K.M."/>
        </authorList>
    </citation>
    <scope>NUCLEOTIDE SEQUENCE</scope>
    <source>
        <strain evidence="10">UTEX B ZZ1240</strain>
    </source>
</reference>
<dbReference type="PANTHER" id="PTHR15504:SF0">
    <property type="entry name" value="CILIA- AND FLAGELLA-ASSOCIATED PROTEIN 45"/>
    <property type="match status" value="1"/>
</dbReference>
<evidence type="ECO:0000256" key="6">
    <source>
        <dbReference type="ARBA" id="ARBA00034116"/>
    </source>
</evidence>
<evidence type="ECO:0000256" key="7">
    <source>
        <dbReference type="ARBA" id="ARBA00034142"/>
    </source>
</evidence>
<evidence type="ECO:0000259" key="9">
    <source>
        <dbReference type="Pfam" id="PF13868"/>
    </source>
</evidence>
<gene>
    <name evidence="10" type="ORF">JKP88DRAFT_257595</name>
</gene>
<comment type="subcellular location">
    <subcellularLocation>
        <location evidence="1">Cell projection</location>
        <location evidence="1">Cilium</location>
        <location evidence="1">Flagellum</location>
    </subcellularLocation>
</comment>
<keyword evidence="5" id="KW-0966">Cell projection</keyword>
<feature type="compositionally biased region" description="Basic and acidic residues" evidence="8">
    <location>
        <begin position="66"/>
        <end position="96"/>
    </location>
</feature>
<dbReference type="Pfam" id="PF13868">
    <property type="entry name" value="TPH"/>
    <property type="match status" value="1"/>
</dbReference>
<feature type="domain" description="Trichohyalin-plectin-homology" evidence="9">
    <location>
        <begin position="143"/>
        <end position="487"/>
    </location>
</feature>
<sequence length="508" mass="59617">MVSDTRSEASRGSGTRRYRVVSRGSEVDEALFGGASKGSKGSPAKHTTQAQKVAKPAPNTTMLSTKELHSIREHAIIKSNSEEQAERERLERENDQRQQAARARKQRMIQMADEAKAKAKRSDLELETIAREQLVRKMANEKLDENNDLVKMLNSLGSRAAAFTIRDQQLADRASKESTEKEYDTRMDKVMELDRLKSLQARDEVEQAKLRKRHEDRKVIMEQIETRQRAKLLELEAREQESQAMRLTAKRYEEDERAAGARRDEQVRRSRVEVMEANDAAIRARQAARDREREEVEAILAYQAQKDEEMRQREVEEAERQRLMKERQQRLLDGQQRDMDKRTEMDELRARRAAEEKERRERHREQSEAEKRHLDVQLLQEERRRQAELKKAQLAREAQLEEQEYEAAVRYSSEAAARERRERDAKRAASLQHRDAILAQVQDAEARRRAERCHKFEEGRRLQQEAAGERARLEAMRDRMVHDMAEKGFNPKYLSEMRAVDIGKMYMR</sequence>
<feature type="region of interest" description="Disordered" evidence="8">
    <location>
        <begin position="307"/>
        <end position="373"/>
    </location>
</feature>
<dbReference type="InterPro" id="IPR033253">
    <property type="entry name" value="CFAP45"/>
</dbReference>
<dbReference type="GO" id="GO:0031514">
    <property type="term" value="C:motile cilium"/>
    <property type="evidence" value="ECO:0007669"/>
    <property type="project" value="UniProtKB-SubCell"/>
</dbReference>
<dbReference type="AlphaFoldDB" id="A0A835YY84"/>
<keyword evidence="2" id="KW-0282">Flagellum</keyword>